<dbReference type="EMBL" id="KV407455">
    <property type="protein sequence ID" value="KZF25011.1"/>
    <property type="molecule type" value="Genomic_DNA"/>
</dbReference>
<dbReference type="Pfam" id="PF00249">
    <property type="entry name" value="Myb_DNA-binding"/>
    <property type="match status" value="1"/>
</dbReference>
<accession>A0A165IK58</accession>
<dbReference type="SUPFAM" id="SSF46689">
    <property type="entry name" value="Homeodomain-like"/>
    <property type="match status" value="1"/>
</dbReference>
<dbReference type="OrthoDB" id="4151352at2759"/>
<dbReference type="GeneID" id="28896903"/>
<sequence length="216" mass="24404">MLFSVTPSLPSPPDYMPKAPPKQVADHRFTPLSRGSMQPQPGRRPSAGAWNPQEDEVLVSARAQGMNWAPIQQTHFPTKTPNACRKRHERLMERRNAEDWDTVKLETLCKEYMNVRKEMWSILSARLGEKWQTVEAKCMEKGLKNLQSGVRSAMRRERLMTGIADAGMADVSSEIDIEADDDESSRPPRLPERCEPDTSARRTMPGQSIASLLQTS</sequence>
<dbReference type="AlphaFoldDB" id="A0A165IK58"/>
<feature type="compositionally biased region" description="Basic and acidic residues" evidence="1">
    <location>
        <begin position="184"/>
        <end position="200"/>
    </location>
</feature>
<evidence type="ECO:0000313" key="3">
    <source>
        <dbReference type="EMBL" id="KZF25011.1"/>
    </source>
</evidence>
<gene>
    <name evidence="3" type="ORF">L228DRAFT_243789</name>
</gene>
<protein>
    <recommendedName>
        <fullName evidence="2">Myb-like domain-containing protein</fullName>
    </recommendedName>
</protein>
<dbReference type="Proteomes" id="UP000076632">
    <property type="component" value="Unassembled WGS sequence"/>
</dbReference>
<feature type="region of interest" description="Disordered" evidence="1">
    <location>
        <begin position="170"/>
        <end position="216"/>
    </location>
</feature>
<evidence type="ECO:0000256" key="1">
    <source>
        <dbReference type="SAM" id="MobiDB-lite"/>
    </source>
</evidence>
<feature type="compositionally biased region" description="Polar residues" evidence="1">
    <location>
        <begin position="205"/>
        <end position="216"/>
    </location>
</feature>
<dbReference type="CDD" id="cd00167">
    <property type="entry name" value="SANT"/>
    <property type="match status" value="1"/>
</dbReference>
<feature type="domain" description="Myb-like" evidence="2">
    <location>
        <begin position="42"/>
        <end position="92"/>
    </location>
</feature>
<proteinExistence type="predicted"/>
<dbReference type="PANTHER" id="PTHR23246:SF13">
    <property type="entry name" value="GH12359P"/>
    <property type="match status" value="1"/>
</dbReference>
<dbReference type="InterPro" id="IPR053095">
    <property type="entry name" value="Actin-binding/GATA_Znf"/>
</dbReference>
<organism evidence="3 4">
    <name type="scientific">Xylona heveae (strain CBS 132557 / TC161)</name>
    <dbReference type="NCBI Taxonomy" id="1328760"/>
    <lineage>
        <taxon>Eukaryota</taxon>
        <taxon>Fungi</taxon>
        <taxon>Dikarya</taxon>
        <taxon>Ascomycota</taxon>
        <taxon>Pezizomycotina</taxon>
        <taxon>Xylonomycetes</taxon>
        <taxon>Xylonales</taxon>
        <taxon>Xylonaceae</taxon>
        <taxon>Xylona</taxon>
    </lineage>
</organism>
<dbReference type="STRING" id="1328760.A0A165IK58"/>
<dbReference type="PANTHER" id="PTHR23246">
    <property type="entry name" value="NEW-GLUE PROTEIN"/>
    <property type="match status" value="1"/>
</dbReference>
<dbReference type="Gene3D" id="1.10.10.60">
    <property type="entry name" value="Homeodomain-like"/>
    <property type="match status" value="1"/>
</dbReference>
<evidence type="ECO:0000313" key="4">
    <source>
        <dbReference type="Proteomes" id="UP000076632"/>
    </source>
</evidence>
<dbReference type="InterPro" id="IPR009057">
    <property type="entry name" value="Homeodomain-like_sf"/>
</dbReference>
<dbReference type="PROSITE" id="PS50090">
    <property type="entry name" value="MYB_LIKE"/>
    <property type="match status" value="1"/>
</dbReference>
<feature type="compositionally biased region" description="Pro residues" evidence="1">
    <location>
        <begin position="9"/>
        <end position="20"/>
    </location>
</feature>
<dbReference type="RefSeq" id="XP_018190566.1">
    <property type="nucleotide sequence ID" value="XM_018331766.1"/>
</dbReference>
<dbReference type="InParanoid" id="A0A165IK58"/>
<evidence type="ECO:0000259" key="2">
    <source>
        <dbReference type="PROSITE" id="PS50090"/>
    </source>
</evidence>
<feature type="region of interest" description="Disordered" evidence="1">
    <location>
        <begin position="1"/>
        <end position="51"/>
    </location>
</feature>
<feature type="compositionally biased region" description="Acidic residues" evidence="1">
    <location>
        <begin position="173"/>
        <end position="183"/>
    </location>
</feature>
<keyword evidence="4" id="KW-1185">Reference proteome</keyword>
<reference evidence="3 4" key="1">
    <citation type="journal article" date="2016" name="Fungal Biol.">
        <title>The genome of Xylona heveae provides a window into fungal endophytism.</title>
        <authorList>
            <person name="Gazis R."/>
            <person name="Kuo A."/>
            <person name="Riley R."/>
            <person name="LaButti K."/>
            <person name="Lipzen A."/>
            <person name="Lin J."/>
            <person name="Amirebrahimi M."/>
            <person name="Hesse C.N."/>
            <person name="Spatafora J.W."/>
            <person name="Henrissat B."/>
            <person name="Hainaut M."/>
            <person name="Grigoriev I.V."/>
            <person name="Hibbett D.S."/>
        </authorList>
    </citation>
    <scope>NUCLEOTIDE SEQUENCE [LARGE SCALE GENOMIC DNA]</scope>
    <source>
        <strain evidence="3 4">TC161</strain>
    </source>
</reference>
<dbReference type="InterPro" id="IPR001005">
    <property type="entry name" value="SANT/Myb"/>
</dbReference>
<name>A0A165IK58_XYLHT</name>